<dbReference type="EMBL" id="QGKW02002228">
    <property type="protein sequence ID" value="KAF2536695.1"/>
    <property type="molecule type" value="Genomic_DNA"/>
</dbReference>
<dbReference type="AlphaFoldDB" id="A0A8S9FRX6"/>
<evidence type="ECO:0000313" key="2">
    <source>
        <dbReference type="Proteomes" id="UP000712281"/>
    </source>
</evidence>
<dbReference type="Proteomes" id="UP000712281">
    <property type="component" value="Unassembled WGS sequence"/>
</dbReference>
<sequence>MEKVLYGGRGKKTILSKLGSEETGGSVEKMKTKWWEKLRSHVSLIELDPDLVQLPDHSSSSKQLVSIVSRSQTNKTIYVREANNDDWKIDGDRRIWPKNSLALSDLAGELIVVVRSGWRTRQHRRIWPENSSASSDLTGELIVVVVKFGSEI</sequence>
<reference evidence="1" key="1">
    <citation type="submission" date="2019-12" db="EMBL/GenBank/DDBJ databases">
        <title>Genome sequencing and annotation of Brassica cretica.</title>
        <authorList>
            <person name="Studholme D.J."/>
            <person name="Sarris P.F."/>
        </authorList>
    </citation>
    <scope>NUCLEOTIDE SEQUENCE</scope>
    <source>
        <strain evidence="1">PFS-001/15</strain>
        <tissue evidence="1">Leaf</tissue>
    </source>
</reference>
<organism evidence="1 2">
    <name type="scientific">Brassica cretica</name>
    <name type="common">Mustard</name>
    <dbReference type="NCBI Taxonomy" id="69181"/>
    <lineage>
        <taxon>Eukaryota</taxon>
        <taxon>Viridiplantae</taxon>
        <taxon>Streptophyta</taxon>
        <taxon>Embryophyta</taxon>
        <taxon>Tracheophyta</taxon>
        <taxon>Spermatophyta</taxon>
        <taxon>Magnoliopsida</taxon>
        <taxon>eudicotyledons</taxon>
        <taxon>Gunneridae</taxon>
        <taxon>Pentapetalae</taxon>
        <taxon>rosids</taxon>
        <taxon>malvids</taxon>
        <taxon>Brassicales</taxon>
        <taxon>Brassicaceae</taxon>
        <taxon>Brassiceae</taxon>
        <taxon>Brassica</taxon>
    </lineage>
</organism>
<name>A0A8S9FRX6_BRACR</name>
<protein>
    <submittedName>
        <fullName evidence="1">Uncharacterized protein</fullName>
    </submittedName>
</protein>
<gene>
    <name evidence="1" type="ORF">F2Q68_00019719</name>
</gene>
<accession>A0A8S9FRX6</accession>
<comment type="caution">
    <text evidence="1">The sequence shown here is derived from an EMBL/GenBank/DDBJ whole genome shotgun (WGS) entry which is preliminary data.</text>
</comment>
<proteinExistence type="predicted"/>
<evidence type="ECO:0000313" key="1">
    <source>
        <dbReference type="EMBL" id="KAF2536695.1"/>
    </source>
</evidence>